<feature type="domain" description="4Fe-4S ferredoxin-type" evidence="9">
    <location>
        <begin position="90"/>
        <end position="119"/>
    </location>
</feature>
<dbReference type="SUPFAM" id="SSF102114">
    <property type="entry name" value="Radical SAM enzymes"/>
    <property type="match status" value="1"/>
</dbReference>
<keyword evidence="8" id="KW-0411">Iron-sulfur</keyword>
<evidence type="ECO:0000256" key="2">
    <source>
        <dbReference type="ARBA" id="ARBA00009777"/>
    </source>
</evidence>
<keyword evidence="3" id="KW-0004">4Fe-4S</keyword>
<dbReference type="PROSITE" id="PS51918">
    <property type="entry name" value="RADICAL_SAM"/>
    <property type="match status" value="1"/>
</dbReference>
<sequence>MAPAICSRNPFVSTRAEPAKSLTLAEKQWYHKLIFNGVEGELTTEKKALIFDVQRYSVHDGPGIRTLVFFKGCPLRCKWCQNPESISKQREIAFFSNKCIGCGECAKACPKGAITFEGPGRINRSLCDRCGKCTETCYAEALVTVGKEYAVSDLLDVVERDRPFYRQSGGGVTVSGGEPTAQFSFLLDFLKAAKAADLHTVMETCGSCAWSKLEQLLPYLDLIHFDLKIIDAKAHRRHTGAGNRSILTNARKLVESSANMVFRVPLVPGMTATSENVLDIIDLLSEFEHDRIHLLPYHKMGESKLERIDSTLEPLNLEPLSDEDVAAIKVQFEAAGISVLIGGG</sequence>
<dbReference type="Gene3D" id="3.30.70.20">
    <property type="match status" value="1"/>
</dbReference>
<dbReference type="SFLD" id="SFLDG01118">
    <property type="entry name" value="activating_enzymes__group_2"/>
    <property type="match status" value="1"/>
</dbReference>
<proteinExistence type="inferred from homology"/>
<dbReference type="PROSITE" id="PS01087">
    <property type="entry name" value="RADICAL_ACTIVATING"/>
    <property type="match status" value="1"/>
</dbReference>
<dbReference type="PROSITE" id="PS00198">
    <property type="entry name" value="4FE4S_FER_1"/>
    <property type="match status" value="1"/>
</dbReference>
<evidence type="ECO:0000256" key="5">
    <source>
        <dbReference type="ARBA" id="ARBA00022723"/>
    </source>
</evidence>
<evidence type="ECO:0000256" key="7">
    <source>
        <dbReference type="ARBA" id="ARBA00023004"/>
    </source>
</evidence>
<dbReference type="Pfam" id="PF04055">
    <property type="entry name" value="Radical_SAM"/>
    <property type="match status" value="1"/>
</dbReference>
<accession>A0A3A4NWJ2</accession>
<name>A0A3A4NWJ2_ABYX5</name>
<dbReference type="InterPro" id="IPR001989">
    <property type="entry name" value="Radical_activat_CS"/>
</dbReference>
<dbReference type="PROSITE" id="PS51379">
    <property type="entry name" value="4FE4S_FER_2"/>
    <property type="match status" value="2"/>
</dbReference>
<keyword evidence="7" id="KW-0408">Iron</keyword>
<dbReference type="InterPro" id="IPR012839">
    <property type="entry name" value="Organic_radical_activase"/>
</dbReference>
<protein>
    <submittedName>
        <fullName evidence="11">Glycyl-radical enzyme activating protein</fullName>
    </submittedName>
</protein>
<dbReference type="Proteomes" id="UP000265882">
    <property type="component" value="Unassembled WGS sequence"/>
</dbReference>
<dbReference type="GO" id="GO:0051539">
    <property type="term" value="F:4 iron, 4 sulfur cluster binding"/>
    <property type="evidence" value="ECO:0007669"/>
    <property type="project" value="UniProtKB-KW"/>
</dbReference>
<evidence type="ECO:0000256" key="6">
    <source>
        <dbReference type="ARBA" id="ARBA00023002"/>
    </source>
</evidence>
<dbReference type="EMBL" id="QZKU01000029">
    <property type="protein sequence ID" value="RJP24878.1"/>
    <property type="molecule type" value="Genomic_DNA"/>
</dbReference>
<dbReference type="InterPro" id="IPR017896">
    <property type="entry name" value="4Fe4S_Fe-S-bd"/>
</dbReference>
<dbReference type="GO" id="GO:0046872">
    <property type="term" value="F:metal ion binding"/>
    <property type="evidence" value="ECO:0007669"/>
    <property type="project" value="UniProtKB-KW"/>
</dbReference>
<evidence type="ECO:0000256" key="3">
    <source>
        <dbReference type="ARBA" id="ARBA00022485"/>
    </source>
</evidence>
<dbReference type="InterPro" id="IPR007197">
    <property type="entry name" value="rSAM"/>
</dbReference>
<comment type="similarity">
    <text evidence="2">Belongs to the organic radical-activating enzymes family.</text>
</comment>
<dbReference type="Gene3D" id="3.80.30.10">
    <property type="entry name" value="pyruvate-formate lyase- activating enzyme"/>
    <property type="match status" value="1"/>
</dbReference>
<dbReference type="GO" id="GO:0016491">
    <property type="term" value="F:oxidoreductase activity"/>
    <property type="evidence" value="ECO:0007669"/>
    <property type="project" value="UniProtKB-KW"/>
</dbReference>
<dbReference type="SUPFAM" id="SSF54862">
    <property type="entry name" value="4Fe-4S ferredoxins"/>
    <property type="match status" value="1"/>
</dbReference>
<feature type="domain" description="Radical SAM core" evidence="10">
    <location>
        <begin position="59"/>
        <end position="338"/>
    </location>
</feature>
<evidence type="ECO:0000313" key="12">
    <source>
        <dbReference type="Proteomes" id="UP000265882"/>
    </source>
</evidence>
<evidence type="ECO:0000259" key="10">
    <source>
        <dbReference type="PROSITE" id="PS51918"/>
    </source>
</evidence>
<organism evidence="11 12">
    <name type="scientific">Abyssobacteria bacterium (strain SURF_5)</name>
    <dbReference type="NCBI Taxonomy" id="2093360"/>
    <lineage>
        <taxon>Bacteria</taxon>
        <taxon>Pseudomonadati</taxon>
        <taxon>Candidatus Hydrogenedentota</taxon>
        <taxon>Candidatus Abyssobacteria</taxon>
    </lineage>
</organism>
<dbReference type="InterPro" id="IPR040074">
    <property type="entry name" value="BssD/PflA/YjjW"/>
</dbReference>
<gene>
    <name evidence="11" type="ORF">C4520_03275</name>
</gene>
<dbReference type="Pfam" id="PF00037">
    <property type="entry name" value="Fer4"/>
    <property type="match status" value="1"/>
</dbReference>
<dbReference type="InterPro" id="IPR017900">
    <property type="entry name" value="4Fe4S_Fe_S_CS"/>
</dbReference>
<evidence type="ECO:0000256" key="4">
    <source>
        <dbReference type="ARBA" id="ARBA00022691"/>
    </source>
</evidence>
<evidence type="ECO:0000256" key="8">
    <source>
        <dbReference type="ARBA" id="ARBA00023014"/>
    </source>
</evidence>
<dbReference type="InterPro" id="IPR034457">
    <property type="entry name" value="Organic_radical-activating"/>
</dbReference>
<dbReference type="Pfam" id="PF13353">
    <property type="entry name" value="Fer4_12"/>
    <property type="match status" value="1"/>
</dbReference>
<reference evidence="11 12" key="1">
    <citation type="journal article" date="2017" name="ISME J.">
        <title>Energy and carbon metabolisms in a deep terrestrial subsurface fluid microbial community.</title>
        <authorList>
            <person name="Momper L."/>
            <person name="Jungbluth S.P."/>
            <person name="Lee M.D."/>
            <person name="Amend J.P."/>
        </authorList>
    </citation>
    <scope>NUCLEOTIDE SEQUENCE [LARGE SCALE GENOMIC DNA]</scope>
    <source>
        <strain evidence="11">SURF_5</strain>
    </source>
</reference>
<evidence type="ECO:0000313" key="11">
    <source>
        <dbReference type="EMBL" id="RJP24878.1"/>
    </source>
</evidence>
<dbReference type="AlphaFoldDB" id="A0A3A4NWJ2"/>
<comment type="cofactor">
    <cofactor evidence="1">
        <name>[4Fe-4S] cluster</name>
        <dbReference type="ChEBI" id="CHEBI:49883"/>
    </cofactor>
</comment>
<dbReference type="InterPro" id="IPR058240">
    <property type="entry name" value="rSAM_sf"/>
</dbReference>
<dbReference type="PANTHER" id="PTHR30352:SF4">
    <property type="entry name" value="PYRUVATE FORMATE-LYASE 2-ACTIVATING ENZYME"/>
    <property type="match status" value="1"/>
</dbReference>
<dbReference type="SFLD" id="SFLDS00029">
    <property type="entry name" value="Radical_SAM"/>
    <property type="match status" value="1"/>
</dbReference>
<keyword evidence="5" id="KW-0479">Metal-binding</keyword>
<comment type="caution">
    <text evidence="11">The sequence shown here is derived from an EMBL/GenBank/DDBJ whole genome shotgun (WGS) entry which is preliminary data.</text>
</comment>
<dbReference type="PIRSF" id="PIRSF000371">
    <property type="entry name" value="PFL_act_enz"/>
    <property type="match status" value="1"/>
</dbReference>
<dbReference type="PANTHER" id="PTHR30352">
    <property type="entry name" value="PYRUVATE FORMATE-LYASE-ACTIVATING ENZYME"/>
    <property type="match status" value="1"/>
</dbReference>
<dbReference type="SFLD" id="SFLDG01066">
    <property type="entry name" value="organic_radical-activating_enz"/>
    <property type="match status" value="1"/>
</dbReference>
<keyword evidence="4" id="KW-0949">S-adenosyl-L-methionine</keyword>
<keyword evidence="6" id="KW-0560">Oxidoreductase</keyword>
<evidence type="ECO:0000256" key="1">
    <source>
        <dbReference type="ARBA" id="ARBA00001966"/>
    </source>
</evidence>
<evidence type="ECO:0000259" key="9">
    <source>
        <dbReference type="PROSITE" id="PS51379"/>
    </source>
</evidence>
<feature type="domain" description="4Fe-4S ferredoxin-type" evidence="9">
    <location>
        <begin position="121"/>
        <end position="148"/>
    </location>
</feature>
<dbReference type="NCBIfam" id="TIGR02494">
    <property type="entry name" value="PFLE_PFLC"/>
    <property type="match status" value="1"/>
</dbReference>